<dbReference type="EMBL" id="KN832870">
    <property type="protein sequence ID" value="KIN06872.1"/>
    <property type="molecule type" value="Genomic_DNA"/>
</dbReference>
<gene>
    <name evidence="2" type="ORF">OIDMADRAFT_21812</name>
</gene>
<keyword evidence="1" id="KW-0812">Transmembrane</keyword>
<name>A0A0C3HXB5_OIDMZ</name>
<evidence type="ECO:0000313" key="2">
    <source>
        <dbReference type="EMBL" id="KIN06872.1"/>
    </source>
</evidence>
<protein>
    <submittedName>
        <fullName evidence="2">Uncharacterized protein</fullName>
    </submittedName>
</protein>
<dbReference type="InParanoid" id="A0A0C3HXB5"/>
<keyword evidence="1" id="KW-0472">Membrane</keyword>
<keyword evidence="1" id="KW-1133">Transmembrane helix</keyword>
<dbReference type="AlphaFoldDB" id="A0A0C3HXB5"/>
<keyword evidence="3" id="KW-1185">Reference proteome</keyword>
<dbReference type="Proteomes" id="UP000054321">
    <property type="component" value="Unassembled WGS sequence"/>
</dbReference>
<reference evidence="2 3" key="1">
    <citation type="submission" date="2014-04" db="EMBL/GenBank/DDBJ databases">
        <authorList>
            <consortium name="DOE Joint Genome Institute"/>
            <person name="Kuo A."/>
            <person name="Martino E."/>
            <person name="Perotto S."/>
            <person name="Kohler A."/>
            <person name="Nagy L.G."/>
            <person name="Floudas D."/>
            <person name="Copeland A."/>
            <person name="Barry K.W."/>
            <person name="Cichocki N."/>
            <person name="Veneault-Fourrey C."/>
            <person name="LaButti K."/>
            <person name="Lindquist E.A."/>
            <person name="Lipzen A."/>
            <person name="Lundell T."/>
            <person name="Morin E."/>
            <person name="Murat C."/>
            <person name="Sun H."/>
            <person name="Tunlid A."/>
            <person name="Henrissat B."/>
            <person name="Grigoriev I.V."/>
            <person name="Hibbett D.S."/>
            <person name="Martin F."/>
            <person name="Nordberg H.P."/>
            <person name="Cantor M.N."/>
            <person name="Hua S.X."/>
        </authorList>
    </citation>
    <scope>NUCLEOTIDE SEQUENCE [LARGE SCALE GENOMIC DNA]</scope>
    <source>
        <strain evidence="2 3">Zn</strain>
    </source>
</reference>
<proteinExistence type="predicted"/>
<dbReference type="HOGENOM" id="CLU_2197685_0_0_1"/>
<feature type="transmembrane region" description="Helical" evidence="1">
    <location>
        <begin position="6"/>
        <end position="29"/>
    </location>
</feature>
<evidence type="ECO:0000313" key="3">
    <source>
        <dbReference type="Proteomes" id="UP000054321"/>
    </source>
</evidence>
<organism evidence="2 3">
    <name type="scientific">Oidiodendron maius (strain Zn)</name>
    <dbReference type="NCBI Taxonomy" id="913774"/>
    <lineage>
        <taxon>Eukaryota</taxon>
        <taxon>Fungi</taxon>
        <taxon>Dikarya</taxon>
        <taxon>Ascomycota</taxon>
        <taxon>Pezizomycotina</taxon>
        <taxon>Leotiomycetes</taxon>
        <taxon>Leotiomycetes incertae sedis</taxon>
        <taxon>Myxotrichaceae</taxon>
        <taxon>Oidiodendron</taxon>
    </lineage>
</organism>
<accession>A0A0C3HXB5</accession>
<sequence>MRPSNLLTSIVPIMVAIPVIIAVPTVEVIKRGRNALEPRVSIDGYTVKCDTEKNEVECAASVAGVATICLGAIVQLLADPFVDVLCEGVVVTISSRVAVAAAILSTSD</sequence>
<reference evidence="3" key="2">
    <citation type="submission" date="2015-01" db="EMBL/GenBank/DDBJ databases">
        <title>Evolutionary Origins and Diversification of the Mycorrhizal Mutualists.</title>
        <authorList>
            <consortium name="DOE Joint Genome Institute"/>
            <consortium name="Mycorrhizal Genomics Consortium"/>
            <person name="Kohler A."/>
            <person name="Kuo A."/>
            <person name="Nagy L.G."/>
            <person name="Floudas D."/>
            <person name="Copeland A."/>
            <person name="Barry K.W."/>
            <person name="Cichocki N."/>
            <person name="Veneault-Fourrey C."/>
            <person name="LaButti K."/>
            <person name="Lindquist E.A."/>
            <person name="Lipzen A."/>
            <person name="Lundell T."/>
            <person name="Morin E."/>
            <person name="Murat C."/>
            <person name="Riley R."/>
            <person name="Ohm R."/>
            <person name="Sun H."/>
            <person name="Tunlid A."/>
            <person name="Henrissat B."/>
            <person name="Grigoriev I.V."/>
            <person name="Hibbett D.S."/>
            <person name="Martin F."/>
        </authorList>
    </citation>
    <scope>NUCLEOTIDE SEQUENCE [LARGE SCALE GENOMIC DNA]</scope>
    <source>
        <strain evidence="3">Zn</strain>
    </source>
</reference>
<evidence type="ECO:0000256" key="1">
    <source>
        <dbReference type="SAM" id="Phobius"/>
    </source>
</evidence>